<comment type="caution">
    <text evidence="2">The sequence shown here is derived from an EMBL/GenBank/DDBJ whole genome shotgun (WGS) entry which is preliminary data.</text>
</comment>
<protein>
    <recommendedName>
        <fullName evidence="1">DUF6701 domain-containing protein</fullName>
    </recommendedName>
</protein>
<feature type="domain" description="DUF6701" evidence="1">
    <location>
        <begin position="660"/>
        <end position="1203"/>
    </location>
</feature>
<dbReference type="Proteomes" id="UP000245362">
    <property type="component" value="Unassembled WGS sequence"/>
</dbReference>
<dbReference type="AlphaFoldDB" id="A0A2U3B5D9"/>
<keyword evidence="3" id="KW-1185">Reference proteome</keyword>
<accession>A0A2U3B5D9</accession>
<gene>
    <name evidence="2" type="ORF">DI392_17680</name>
</gene>
<name>A0A2U3B5D9_9VIBR</name>
<sequence length="1209" mass="131724">MASQLANIVDCSKLNGSQDVTVQFDVTGPNSDQFVNFEKNNSVINLWAAKKESGSVLFNSYEFEAPVNQNEMALLSNERYEVRITSGKWDNHDTYTYYRRQVQPEITSWQEIATKVVTQKFPGNHEANGVEVTQLQCGEEVQVPVDPPTLSFSASDNLCEYFPQPAQSWKNGSGLTISNTKNGSDAYHIGGWSSDYIDSFKDTEMVTPWDPKEINTLKIGFDSLTGWGVQSPDYTTSCEYGHCRAGGRKAADPLGELNPDLDKQAIDDEFPEEGALSLGLWDTGLDQCPADDSGIYCKSSINQDGDVVVTIKSNLKSLTVQGSSQQEMIVEFEPGSGSYGRLIEHYTVDSNVTTKFSNAGIYTFNTVHFNTSDGTVLDTGKDIVWLITGSVSFSNTMTHENSGTPDDFIIFAPFAGSSVTVKEIINPYYGLILADKLSFTNSIELHGAVTSNSLGMASRHSTIIGQSQCFNVTPEPEEPDYAISMTPSSSLALMCGDDQPEFSITTTNNGDAESLAVTASLSSDSSDDVSDLFDIAAVSGDGNYPNFTSDTSGNLELSISVKDLNQVDIDTTYTLTVTMDDDSSKSVSSTFKFVPYKFDLEDADTVSVIANKSESIDLHLLACSADEPQLVTSYSGKPEVSHYINTPTGGLKGGLTYEPEFTSSGTASADLTITESGRFTVNLSDSFDCSGFTGCPEDGTTEVTGSFTVLSRPWTFALCDADTDYSSDDDPMNGNISSATSSGYTAAGNEFRVKIYPINWQGSSEADNGYIAVDAYCDDLADASDSANDGNSVITENFFLDGVGVDLTHIVADPAPDEPNVSSGEVSGDVSFAYDSNESGESYYLASLKWSEVGVLRLQVEPIARYLNMNIDSSYRHIGRFYPSYIEITDDAWTYSAGHDGFAYMEQPVEHSFAVEAKNTDGNSVVNYRTFADSLKVSLRYYAIDSDANSLLGRISGIDAGNWEWIYDADSSVSQLALDTSDFEFIRETDSTNLTATVQDGPYLGNTFDDLSVSAYFGLQVILNPDEVVFKDNTDKQLFSHQPNFLYGRMKLSDVGGNTGTEISVPLETQYWNGSGFVTNTSDSGSQFDADDFCWKEIWSNNENSSTAVFSVTSGGSEVNSGRFNDLISTHSGGGREQVRLWLRLGDAQPEGVDECLGTISDTNNNNRPWLRYNWRSVGDEDPSAILVFGTYRGNDRVIFRGEPNMFGQ</sequence>
<dbReference type="EMBL" id="QFWT01000012">
    <property type="protein sequence ID" value="PWI32010.1"/>
    <property type="molecule type" value="Genomic_DNA"/>
</dbReference>
<proteinExistence type="predicted"/>
<evidence type="ECO:0000259" key="1">
    <source>
        <dbReference type="Pfam" id="PF20419"/>
    </source>
</evidence>
<evidence type="ECO:0000313" key="3">
    <source>
        <dbReference type="Proteomes" id="UP000245362"/>
    </source>
</evidence>
<dbReference type="InterPro" id="IPR046524">
    <property type="entry name" value="DUF6701"/>
</dbReference>
<evidence type="ECO:0000313" key="2">
    <source>
        <dbReference type="EMBL" id="PWI32010.1"/>
    </source>
</evidence>
<reference evidence="2 3" key="1">
    <citation type="submission" date="2018-05" db="EMBL/GenBank/DDBJ databases">
        <title>Vibrio limimaris sp. nov., isolated from marine sediment.</title>
        <authorList>
            <person name="Li C.-M."/>
        </authorList>
    </citation>
    <scope>NUCLEOTIDE SEQUENCE [LARGE SCALE GENOMIC DNA]</scope>
    <source>
        <strain evidence="2 3">E4404</strain>
    </source>
</reference>
<organism evidence="2 3">
    <name type="scientific">Vibrio albus</name>
    <dbReference type="NCBI Taxonomy" id="2200953"/>
    <lineage>
        <taxon>Bacteria</taxon>
        <taxon>Pseudomonadati</taxon>
        <taxon>Pseudomonadota</taxon>
        <taxon>Gammaproteobacteria</taxon>
        <taxon>Vibrionales</taxon>
        <taxon>Vibrionaceae</taxon>
        <taxon>Vibrio</taxon>
    </lineage>
</organism>
<dbReference type="Pfam" id="PF20419">
    <property type="entry name" value="DUF6701"/>
    <property type="match status" value="1"/>
</dbReference>